<dbReference type="GO" id="GO:0005125">
    <property type="term" value="F:cytokine activity"/>
    <property type="evidence" value="ECO:0007669"/>
    <property type="project" value="UniProtKB-KW"/>
</dbReference>
<keyword evidence="5" id="KW-0325">Glycoprotein</keyword>
<dbReference type="Pfam" id="PF00714">
    <property type="entry name" value="IFN-gamma"/>
    <property type="match status" value="1"/>
</dbReference>
<dbReference type="InterPro" id="IPR009079">
    <property type="entry name" value="4_helix_cytokine-like_core"/>
</dbReference>
<sequence length="179" mass="20472">MNSALDLVVVVWLGFCSVVVLGRPHDSGADLGARFVSENMEKDIESLEGPLNLLDPNLVSQPVFLQLMRELDGKFEKHEQWLLLNATLDVYLNIFSNILKENHPEEVKQGLSRLRGEVEDLKRRCYQDRLKMKIQDLADIKTNDAVVQRKAVNEFKEVYQRASQLGSILHQRAKKVTQS</sequence>
<dbReference type="AlphaFoldDB" id="A0A8K9XGV8"/>
<reference evidence="7" key="2">
    <citation type="submission" date="2025-08" db="UniProtKB">
        <authorList>
            <consortium name="Ensembl"/>
        </authorList>
    </citation>
    <scope>IDENTIFICATION</scope>
</reference>
<evidence type="ECO:0000256" key="3">
    <source>
        <dbReference type="ARBA" id="ARBA00022514"/>
    </source>
</evidence>
<dbReference type="SUPFAM" id="SSF47266">
    <property type="entry name" value="4-helical cytokines"/>
    <property type="match status" value="1"/>
</dbReference>
<proteinExistence type="inferred from homology"/>
<protein>
    <recommendedName>
        <fullName evidence="9">Interferon gamma</fullName>
    </recommendedName>
</protein>
<keyword evidence="4" id="KW-0964">Secreted</keyword>
<organism evidence="7 8">
    <name type="scientific">Oncorhynchus mykiss</name>
    <name type="common">Rainbow trout</name>
    <name type="synonym">Salmo gairdneri</name>
    <dbReference type="NCBI Taxonomy" id="8022"/>
    <lineage>
        <taxon>Eukaryota</taxon>
        <taxon>Metazoa</taxon>
        <taxon>Chordata</taxon>
        <taxon>Craniata</taxon>
        <taxon>Vertebrata</taxon>
        <taxon>Euteleostomi</taxon>
        <taxon>Actinopterygii</taxon>
        <taxon>Neopterygii</taxon>
        <taxon>Teleostei</taxon>
        <taxon>Protacanthopterygii</taxon>
        <taxon>Salmoniformes</taxon>
        <taxon>Salmonidae</taxon>
        <taxon>Salmoninae</taxon>
        <taxon>Oncorhynchus</taxon>
    </lineage>
</organism>
<evidence type="ECO:0000256" key="6">
    <source>
        <dbReference type="SAM" id="SignalP"/>
    </source>
</evidence>
<evidence type="ECO:0000313" key="8">
    <source>
        <dbReference type="Proteomes" id="UP000694395"/>
    </source>
</evidence>
<dbReference type="PANTHER" id="PTHR11419:SF0">
    <property type="entry name" value="INTERFERON GAMMA"/>
    <property type="match status" value="1"/>
</dbReference>
<dbReference type="Proteomes" id="UP000694395">
    <property type="component" value="Chromosome 15"/>
</dbReference>
<dbReference type="Ensembl" id="ENSOMYT00000147353.1">
    <property type="protein sequence ID" value="ENSOMYP00000132848.1"/>
    <property type="gene ID" value="ENSOMYG00000051259.1"/>
</dbReference>
<dbReference type="PANTHER" id="PTHR11419">
    <property type="entry name" value="INTERFERON GAMMA"/>
    <property type="match status" value="1"/>
</dbReference>
<dbReference type="GO" id="GO:0005133">
    <property type="term" value="F:type II interferon receptor binding"/>
    <property type="evidence" value="ECO:0007669"/>
    <property type="project" value="InterPro"/>
</dbReference>
<keyword evidence="3" id="KW-0202">Cytokine</keyword>
<name>A0A8K9XGV8_ONCMY</name>
<accession>A0A8K9XGV8</accession>
<dbReference type="GO" id="GO:0005615">
    <property type="term" value="C:extracellular space"/>
    <property type="evidence" value="ECO:0007669"/>
    <property type="project" value="UniProtKB-KW"/>
</dbReference>
<keyword evidence="8" id="KW-1185">Reference proteome</keyword>
<reference evidence="7" key="1">
    <citation type="submission" date="2020-07" db="EMBL/GenBank/DDBJ databases">
        <title>A long reads based de novo assembly of the rainbow trout Arlee double haploid line genome.</title>
        <authorList>
            <person name="Gao G."/>
            <person name="Palti Y."/>
        </authorList>
    </citation>
    <scope>NUCLEOTIDE SEQUENCE [LARGE SCALE GENOMIC DNA]</scope>
</reference>
<dbReference type="InterPro" id="IPR002069">
    <property type="entry name" value="Interferon_gamma"/>
</dbReference>
<dbReference type="GeneTree" id="ENSGT01060000248984"/>
<evidence type="ECO:0000256" key="1">
    <source>
        <dbReference type="ARBA" id="ARBA00004613"/>
    </source>
</evidence>
<evidence type="ECO:0000256" key="2">
    <source>
        <dbReference type="ARBA" id="ARBA00007566"/>
    </source>
</evidence>
<dbReference type="GO" id="GO:0006955">
    <property type="term" value="P:immune response"/>
    <property type="evidence" value="ECO:0007669"/>
    <property type="project" value="InterPro"/>
</dbReference>
<evidence type="ECO:0000256" key="4">
    <source>
        <dbReference type="ARBA" id="ARBA00022525"/>
    </source>
</evidence>
<comment type="similarity">
    <text evidence="2">Belongs to the type II (or gamma) interferon family.</text>
</comment>
<dbReference type="Gene3D" id="1.20.1250.10">
    <property type="match status" value="1"/>
</dbReference>
<evidence type="ECO:0008006" key="9">
    <source>
        <dbReference type="Google" id="ProtNLM"/>
    </source>
</evidence>
<feature type="chain" id="PRO_5035424359" description="Interferon gamma" evidence="6">
    <location>
        <begin position="23"/>
        <end position="179"/>
    </location>
</feature>
<feature type="signal peptide" evidence="6">
    <location>
        <begin position="1"/>
        <end position="22"/>
    </location>
</feature>
<reference evidence="7" key="3">
    <citation type="submission" date="2025-09" db="UniProtKB">
        <authorList>
            <consortium name="Ensembl"/>
        </authorList>
    </citation>
    <scope>IDENTIFICATION</scope>
</reference>
<evidence type="ECO:0000256" key="5">
    <source>
        <dbReference type="ARBA" id="ARBA00023180"/>
    </source>
</evidence>
<evidence type="ECO:0000313" key="7">
    <source>
        <dbReference type="Ensembl" id="ENSOMYP00000132848.1"/>
    </source>
</evidence>
<keyword evidence="6" id="KW-0732">Signal</keyword>
<comment type="subcellular location">
    <subcellularLocation>
        <location evidence="1">Secreted</location>
    </subcellularLocation>
</comment>